<dbReference type="GO" id="GO:0003755">
    <property type="term" value="F:peptidyl-prolyl cis-trans isomerase activity"/>
    <property type="evidence" value="ECO:0007669"/>
    <property type="project" value="UniProtKB-KW"/>
</dbReference>
<dbReference type="Proteomes" id="UP000095552">
    <property type="component" value="Unassembled WGS sequence"/>
</dbReference>
<feature type="coiled-coil region" evidence="2">
    <location>
        <begin position="360"/>
        <end position="387"/>
    </location>
</feature>
<evidence type="ECO:0000313" key="5">
    <source>
        <dbReference type="Proteomes" id="UP000095552"/>
    </source>
</evidence>
<comment type="caution">
    <text evidence="4">The sequence shown here is derived from an EMBL/GenBank/DDBJ whole genome shotgun (WGS) entry which is preliminary data.</text>
</comment>
<dbReference type="PROSITE" id="PS50198">
    <property type="entry name" value="PPIC_PPIASE_2"/>
    <property type="match status" value="2"/>
</dbReference>
<feature type="domain" description="PpiC" evidence="3">
    <location>
        <begin position="121"/>
        <end position="222"/>
    </location>
</feature>
<dbReference type="PANTHER" id="PTHR47245:SF2">
    <property type="entry name" value="PEPTIDYL-PROLYL CIS-TRANS ISOMERASE HP_0175-RELATED"/>
    <property type="match status" value="1"/>
</dbReference>
<dbReference type="Pfam" id="PF00639">
    <property type="entry name" value="Rotamase"/>
    <property type="match status" value="1"/>
</dbReference>
<keyword evidence="1" id="KW-0413">Isomerase</keyword>
<dbReference type="OrthoDB" id="14196at2"/>
<dbReference type="EMBL" id="MDGQ01000003">
    <property type="protein sequence ID" value="OEK06740.1"/>
    <property type="molecule type" value="Genomic_DNA"/>
</dbReference>
<feature type="domain" description="PpiC" evidence="3">
    <location>
        <begin position="227"/>
        <end position="326"/>
    </location>
</feature>
<evidence type="ECO:0000256" key="1">
    <source>
        <dbReference type="PROSITE-ProRule" id="PRU00278"/>
    </source>
</evidence>
<evidence type="ECO:0000256" key="2">
    <source>
        <dbReference type="SAM" id="Coils"/>
    </source>
</evidence>
<dbReference type="InterPro" id="IPR000297">
    <property type="entry name" value="PPIase_PpiC"/>
</dbReference>
<gene>
    <name evidence="4" type="ORF">BFP71_03505</name>
</gene>
<evidence type="ECO:0000313" key="4">
    <source>
        <dbReference type="EMBL" id="OEK06740.1"/>
    </source>
</evidence>
<dbReference type="PANTHER" id="PTHR47245">
    <property type="entry name" value="PEPTIDYLPROLYL ISOMERASE"/>
    <property type="match status" value="1"/>
</dbReference>
<dbReference type="Gene3D" id="3.10.50.40">
    <property type="match status" value="2"/>
</dbReference>
<evidence type="ECO:0000259" key="3">
    <source>
        <dbReference type="PROSITE" id="PS50198"/>
    </source>
</evidence>
<dbReference type="InterPro" id="IPR050245">
    <property type="entry name" value="PrsA_foldase"/>
</dbReference>
<dbReference type="Pfam" id="PF13616">
    <property type="entry name" value="Rotamase_3"/>
    <property type="match status" value="1"/>
</dbReference>
<keyword evidence="5" id="KW-1185">Reference proteome</keyword>
<dbReference type="STRING" id="1563681.BFP71_03505"/>
<dbReference type="PROSITE" id="PS01096">
    <property type="entry name" value="PPIC_PPIASE_1"/>
    <property type="match status" value="1"/>
</dbReference>
<proteinExistence type="predicted"/>
<accession>A0A1E5T5V3</accession>
<dbReference type="AlphaFoldDB" id="A0A1E5T5V3"/>
<dbReference type="SUPFAM" id="SSF54534">
    <property type="entry name" value="FKBP-like"/>
    <property type="match status" value="2"/>
</dbReference>
<protein>
    <recommendedName>
        <fullName evidence="3">PpiC domain-containing protein</fullName>
    </recommendedName>
</protein>
<name>A0A1E5T5V3_9BACT</name>
<dbReference type="RefSeq" id="WP_069834052.1">
    <property type="nucleotide sequence ID" value="NZ_MDGQ01000003.1"/>
</dbReference>
<sequence>MRVFCSFLLCLISISQTLGFQSKDVVLATVNQVEISSGELLYAFEKTNSSGENLSYDSLSAYLNRYIDFKLKVLEARRQGYDTLAALKTELQGYVSQIPKPYLVSKVDEDSLVNEIYKRMHTEIDASHILIPLAPEATPEDTLKAYMLIDSLRVAADSKNTFEELARQYSKDGSALQGGNLGWFTAMDMVGPFEDVAYSTPVDQVSTIAKTRFGYHIIYVNRKRKSKGKLKTSHIFFNNKIQNDDEAKKSAASIYDSLKNGADWNTMARLYSQDNNTKMKGGELPLARIKQLPDDFMDIAYSLDKIGDFSAPQKTSFGWHIVKLDGQQEIPPLSLIKSEITRVIEKSGKKSLDHETLFKKLKNENRYQKAEQTYNELVNALSNKNLEKIQKLGSETLFTIGAKNVLAQGFINFLPSRNIALDPIVLESFYQDYEEQVIIGYEDSIATQKYPEYGFLLKEYEEGLLLFEIMQNEVWNKAITDSIQNRNFYESNIQNYAVGVRLHVQAVSGLDEKSLDQLIKIQKKSKNKSDLKQIADEHLGRSKRSLLKIVKRTIKVSEIPNFEPVGVKSGSWVYNSATGEHYLVEEFIPAGTYKFEEIKGLVISDYQDYLDEQWIQSLRERADIKIYKKALKSISTN</sequence>
<keyword evidence="1" id="KW-0697">Rotamase</keyword>
<organism evidence="4 5">
    <name type="scientific">Roseivirga misakiensis</name>
    <dbReference type="NCBI Taxonomy" id="1563681"/>
    <lineage>
        <taxon>Bacteria</taxon>
        <taxon>Pseudomonadati</taxon>
        <taxon>Bacteroidota</taxon>
        <taxon>Cytophagia</taxon>
        <taxon>Cytophagales</taxon>
        <taxon>Roseivirgaceae</taxon>
        <taxon>Roseivirga</taxon>
    </lineage>
</organism>
<dbReference type="InterPro" id="IPR046357">
    <property type="entry name" value="PPIase_dom_sf"/>
</dbReference>
<reference evidence="4 5" key="1">
    <citation type="submission" date="2016-08" db="EMBL/GenBank/DDBJ databases">
        <title>Draft genome of Fabibacter sp. strain SK-8.</title>
        <authorList>
            <person name="Wong S.-K."/>
            <person name="Hamasaki K."/>
            <person name="Yoshizawa S."/>
        </authorList>
    </citation>
    <scope>NUCLEOTIDE SEQUENCE [LARGE SCALE GENOMIC DNA]</scope>
    <source>
        <strain evidence="4 5">SK-8</strain>
    </source>
</reference>
<keyword evidence="2" id="KW-0175">Coiled coil</keyword>
<dbReference type="InterPro" id="IPR023058">
    <property type="entry name" value="PPIase_PpiC_CS"/>
</dbReference>